<reference evidence="1" key="1">
    <citation type="submission" date="2020-06" db="EMBL/GenBank/DDBJ databases">
        <title>Draft genome of Bugula neritina, a colonial animal packing powerful symbionts and potential medicines.</title>
        <authorList>
            <person name="Rayko M."/>
        </authorList>
    </citation>
    <scope>NUCLEOTIDE SEQUENCE [LARGE SCALE GENOMIC DNA]</scope>
    <source>
        <strain evidence="1">Kwan_BN1</strain>
    </source>
</reference>
<name>A0A7J7K011_BUGNE</name>
<keyword evidence="2" id="KW-1185">Reference proteome</keyword>
<gene>
    <name evidence="1" type="ORF">EB796_010185</name>
</gene>
<accession>A0A7J7K011</accession>
<protein>
    <submittedName>
        <fullName evidence="1">Uncharacterized protein</fullName>
    </submittedName>
</protein>
<proteinExistence type="predicted"/>
<dbReference type="Proteomes" id="UP000593567">
    <property type="component" value="Unassembled WGS sequence"/>
</dbReference>
<evidence type="ECO:0000313" key="2">
    <source>
        <dbReference type="Proteomes" id="UP000593567"/>
    </source>
</evidence>
<dbReference type="AlphaFoldDB" id="A0A7J7K011"/>
<dbReference type="EMBL" id="VXIV02001594">
    <property type="protein sequence ID" value="KAF6031505.1"/>
    <property type="molecule type" value="Genomic_DNA"/>
</dbReference>
<organism evidence="1 2">
    <name type="scientific">Bugula neritina</name>
    <name type="common">Brown bryozoan</name>
    <name type="synonym">Sertularia neritina</name>
    <dbReference type="NCBI Taxonomy" id="10212"/>
    <lineage>
        <taxon>Eukaryota</taxon>
        <taxon>Metazoa</taxon>
        <taxon>Spiralia</taxon>
        <taxon>Lophotrochozoa</taxon>
        <taxon>Bryozoa</taxon>
        <taxon>Gymnolaemata</taxon>
        <taxon>Cheilostomatida</taxon>
        <taxon>Flustrina</taxon>
        <taxon>Buguloidea</taxon>
        <taxon>Bugulidae</taxon>
        <taxon>Bugula</taxon>
    </lineage>
</organism>
<evidence type="ECO:0000313" key="1">
    <source>
        <dbReference type="EMBL" id="KAF6031505.1"/>
    </source>
</evidence>
<sequence length="67" mass="7792">MKKHIGMEKSVKAVSLGKDLETALSSLTQLHESRVASDYISEFWGLRSFVAQINLEKDWRNYKRHNI</sequence>
<comment type="caution">
    <text evidence="1">The sequence shown here is derived from an EMBL/GenBank/DDBJ whole genome shotgun (WGS) entry which is preliminary data.</text>
</comment>